<keyword evidence="2" id="KW-1185">Reference proteome</keyword>
<dbReference type="EMBL" id="JBBHJY010000001">
    <property type="protein sequence ID" value="MEJ6008662.1"/>
    <property type="molecule type" value="Genomic_DNA"/>
</dbReference>
<sequence length="56" mass="6028">MSTLRHARELGELDQFAKDHEADAPGDEAAFNATLKSMAGKSKAVLEAWTPDAPDD</sequence>
<comment type="caution">
    <text evidence="1">The sequence shown here is derived from an EMBL/GenBank/DDBJ whole genome shotgun (WGS) entry which is preliminary data.</text>
</comment>
<organism evidence="1 2">
    <name type="scientific">Novosphingobium aquae</name>
    <dbReference type="NCBI Taxonomy" id="3133435"/>
    <lineage>
        <taxon>Bacteria</taxon>
        <taxon>Pseudomonadati</taxon>
        <taxon>Pseudomonadota</taxon>
        <taxon>Alphaproteobacteria</taxon>
        <taxon>Sphingomonadales</taxon>
        <taxon>Sphingomonadaceae</taxon>
        <taxon>Novosphingobium</taxon>
    </lineage>
</organism>
<accession>A0ABU8S423</accession>
<name>A0ABU8S423_9SPHN</name>
<gene>
    <name evidence="1" type="ORF">WG900_01890</name>
</gene>
<reference evidence="1 2" key="1">
    <citation type="submission" date="2024-03" db="EMBL/GenBank/DDBJ databases">
        <authorList>
            <person name="Jo J.-H."/>
        </authorList>
    </citation>
    <scope>NUCLEOTIDE SEQUENCE [LARGE SCALE GENOMIC DNA]</scope>
    <source>
        <strain evidence="1 2">AS3R-12</strain>
    </source>
</reference>
<evidence type="ECO:0000313" key="2">
    <source>
        <dbReference type="Proteomes" id="UP001379235"/>
    </source>
</evidence>
<proteinExistence type="predicted"/>
<evidence type="ECO:0000313" key="1">
    <source>
        <dbReference type="EMBL" id="MEJ6008662.1"/>
    </source>
</evidence>
<dbReference type="Proteomes" id="UP001379235">
    <property type="component" value="Unassembled WGS sequence"/>
</dbReference>
<dbReference type="RefSeq" id="WP_339964264.1">
    <property type="nucleotide sequence ID" value="NZ_JBBHJY010000001.1"/>
</dbReference>
<protein>
    <submittedName>
        <fullName evidence="1">Uncharacterized protein</fullName>
    </submittedName>
</protein>